<feature type="domain" description="Flagellin N-terminal" evidence="4">
    <location>
        <begin position="6"/>
        <end position="135"/>
    </location>
</feature>
<comment type="similarity">
    <text evidence="1 3">Belongs to the bacterial flagellin family.</text>
</comment>
<proteinExistence type="inferred from homology"/>
<dbReference type="InterPro" id="IPR001029">
    <property type="entry name" value="Flagellin_N"/>
</dbReference>
<dbReference type="InterPro" id="IPR001492">
    <property type="entry name" value="Flagellin"/>
</dbReference>
<dbReference type="PRINTS" id="PR00207">
    <property type="entry name" value="FLAGELLIN"/>
</dbReference>
<gene>
    <name evidence="6" type="ORF">SAMN06297251_106161</name>
</gene>
<evidence type="ECO:0000259" key="4">
    <source>
        <dbReference type="Pfam" id="PF00669"/>
    </source>
</evidence>
<keyword evidence="6" id="KW-0969">Cilium</keyword>
<evidence type="ECO:0000256" key="3">
    <source>
        <dbReference type="RuleBase" id="RU362073"/>
    </source>
</evidence>
<dbReference type="RefSeq" id="WP_084409803.1">
    <property type="nucleotide sequence ID" value="NZ_FWXR01000006.1"/>
</dbReference>
<reference evidence="6 7" key="1">
    <citation type="submission" date="2017-04" db="EMBL/GenBank/DDBJ databases">
        <authorList>
            <person name="Afonso C.L."/>
            <person name="Miller P.J."/>
            <person name="Scott M.A."/>
            <person name="Spackman E."/>
            <person name="Goraichik I."/>
            <person name="Dimitrov K.M."/>
            <person name="Suarez D.L."/>
            <person name="Swayne D.E."/>
        </authorList>
    </citation>
    <scope>NUCLEOTIDE SEQUENCE [LARGE SCALE GENOMIC DNA]</scope>
    <source>
        <strain evidence="6 7">CGMCC 1.10972</strain>
    </source>
</reference>
<dbReference type="SUPFAM" id="SSF64518">
    <property type="entry name" value="Phase 1 flagellin"/>
    <property type="match status" value="1"/>
</dbReference>
<dbReference type="OrthoDB" id="8328560at2"/>
<feature type="domain" description="Flagellin C-terminal" evidence="5">
    <location>
        <begin position="347"/>
        <end position="432"/>
    </location>
</feature>
<dbReference type="EMBL" id="FWXR01000006">
    <property type="protein sequence ID" value="SMC72993.1"/>
    <property type="molecule type" value="Genomic_DNA"/>
</dbReference>
<keyword evidence="6" id="KW-0282">Flagellum</keyword>
<dbReference type="GO" id="GO:0005576">
    <property type="term" value="C:extracellular region"/>
    <property type="evidence" value="ECO:0007669"/>
    <property type="project" value="UniProtKB-SubCell"/>
</dbReference>
<dbReference type="Pfam" id="PF00700">
    <property type="entry name" value="Flagellin_C"/>
    <property type="match status" value="1"/>
</dbReference>
<dbReference type="PANTHER" id="PTHR42792:SF2">
    <property type="entry name" value="FLAGELLIN"/>
    <property type="match status" value="1"/>
</dbReference>
<name>A0A1W2BJE0_9HYPH</name>
<keyword evidence="6" id="KW-0966">Cell projection</keyword>
<dbReference type="Gene3D" id="1.20.1330.10">
    <property type="entry name" value="f41 fragment of flagellin, N-terminal domain"/>
    <property type="match status" value="1"/>
</dbReference>
<dbReference type="Proteomes" id="UP000192656">
    <property type="component" value="Unassembled WGS sequence"/>
</dbReference>
<evidence type="ECO:0000313" key="6">
    <source>
        <dbReference type="EMBL" id="SMC72993.1"/>
    </source>
</evidence>
<comment type="function">
    <text evidence="3">Flagellin is the subunit protein which polymerizes to form the filaments of bacterial flagella.</text>
</comment>
<evidence type="ECO:0000256" key="1">
    <source>
        <dbReference type="ARBA" id="ARBA00005709"/>
    </source>
</evidence>
<protein>
    <recommendedName>
        <fullName evidence="3">Flagellin</fullName>
    </recommendedName>
</protein>
<sequence>MTSLLTNVAAMTALQTLQSTNKAMEATQNRISTGYRVSEASDNAAYWSIATTMRSDNKAMSAVKDALGIGTSVVDTAYTAMTSIKDVLDKMKSLLTTASQDGVERSKVQDEITQAQNQLKNVATTASFAGQNWLSIDSSATGYVSMRDVIASFSRSSAGALSLTTVKIDTSTMKMFDSSSSATGVLEKDLAATTTAKSGRFSTYMGTATNTAGTATTKGIWDTGPTVTAGTHDVTLGDTDVMSFTVKIGSGPTTKVAITKSMVDAALGSTDGVIDSEADYAAVLKKGLDDAGVQGGTWAIATNSLTITTANNNESVVVGAIKIESFGAADIDITASGTSFSDIKAYINIVDKAISKVTAAASTLGAVKNRLDVQTQFVSTLMDTLEKGIGTLVDADMTEESTKLKALQTQQQLGVQALSIANSSSQTIMQLFQN</sequence>
<dbReference type="GO" id="GO:0009288">
    <property type="term" value="C:bacterial-type flagellum"/>
    <property type="evidence" value="ECO:0007669"/>
    <property type="project" value="UniProtKB-SubCell"/>
</dbReference>
<dbReference type="STRING" id="937218.SAMN06297251_106161"/>
<evidence type="ECO:0000256" key="2">
    <source>
        <dbReference type="ARBA" id="ARBA00023143"/>
    </source>
</evidence>
<keyword evidence="3" id="KW-0964">Secreted</keyword>
<comment type="subcellular location">
    <subcellularLocation>
        <location evidence="3">Secreted</location>
    </subcellularLocation>
    <subcellularLocation>
        <location evidence="3">Bacterial flagellum</location>
    </subcellularLocation>
</comment>
<dbReference type="InterPro" id="IPR046358">
    <property type="entry name" value="Flagellin_C"/>
</dbReference>
<dbReference type="Pfam" id="PF00669">
    <property type="entry name" value="Flagellin_N"/>
    <property type="match status" value="1"/>
</dbReference>
<organism evidence="6 7">
    <name type="scientific">Fulvimarina manganoxydans</name>
    <dbReference type="NCBI Taxonomy" id="937218"/>
    <lineage>
        <taxon>Bacteria</taxon>
        <taxon>Pseudomonadati</taxon>
        <taxon>Pseudomonadota</taxon>
        <taxon>Alphaproteobacteria</taxon>
        <taxon>Hyphomicrobiales</taxon>
        <taxon>Aurantimonadaceae</taxon>
        <taxon>Fulvimarina</taxon>
    </lineage>
</organism>
<dbReference type="GO" id="GO:0005198">
    <property type="term" value="F:structural molecule activity"/>
    <property type="evidence" value="ECO:0007669"/>
    <property type="project" value="UniProtKB-UniRule"/>
</dbReference>
<accession>A0A1W2BJE0</accession>
<dbReference type="PANTHER" id="PTHR42792">
    <property type="entry name" value="FLAGELLIN"/>
    <property type="match status" value="1"/>
</dbReference>
<evidence type="ECO:0000313" key="7">
    <source>
        <dbReference type="Proteomes" id="UP000192656"/>
    </source>
</evidence>
<keyword evidence="7" id="KW-1185">Reference proteome</keyword>
<keyword evidence="2 3" id="KW-0975">Bacterial flagellum</keyword>
<evidence type="ECO:0000259" key="5">
    <source>
        <dbReference type="Pfam" id="PF00700"/>
    </source>
</evidence>
<dbReference type="AlphaFoldDB" id="A0A1W2BJE0"/>